<name>A0A8T3YJJ8_9ARCH</name>
<evidence type="ECO:0000313" key="1">
    <source>
        <dbReference type="EMBL" id="MBI4210704.1"/>
    </source>
</evidence>
<comment type="caution">
    <text evidence="1">The sequence shown here is derived from an EMBL/GenBank/DDBJ whole genome shotgun (WGS) entry which is preliminary data.</text>
</comment>
<proteinExistence type="predicted"/>
<organism evidence="1 2">
    <name type="scientific">Candidatus Iainarchaeum sp</name>
    <dbReference type="NCBI Taxonomy" id="3101447"/>
    <lineage>
        <taxon>Archaea</taxon>
        <taxon>Candidatus Iainarchaeota</taxon>
        <taxon>Candidatus Iainarchaeia</taxon>
        <taxon>Candidatus Iainarchaeales</taxon>
        <taxon>Candidatus Iainarchaeaceae</taxon>
        <taxon>Candidatus Iainarchaeum</taxon>
    </lineage>
</organism>
<gene>
    <name evidence="1" type="ORF">HY544_04335</name>
</gene>
<protein>
    <recommendedName>
        <fullName evidence="3">DUF2226 domain-containing protein</fullName>
    </recommendedName>
</protein>
<sequence>MNLPVGEVISSGVSLREIDVRRLVEGFYEKGFSGYIVDTIEGFDGIEEGALLFRDGSMTAAIYDYDLYDLTVFGDAAVVHVFNSFAAEYVVADIVSLTNQQVDLVTAFNDKSKLLKAVQKQDVARLIPKIYTTEHARSVLKEAVKKTESKSDVFKKLGLSGLGE</sequence>
<evidence type="ECO:0000313" key="2">
    <source>
        <dbReference type="Proteomes" id="UP000732298"/>
    </source>
</evidence>
<accession>A0A8T3YJJ8</accession>
<dbReference type="EMBL" id="JACQPB010000040">
    <property type="protein sequence ID" value="MBI4210704.1"/>
    <property type="molecule type" value="Genomic_DNA"/>
</dbReference>
<dbReference type="AlphaFoldDB" id="A0A8T3YJJ8"/>
<evidence type="ECO:0008006" key="3">
    <source>
        <dbReference type="Google" id="ProtNLM"/>
    </source>
</evidence>
<reference evidence="1" key="1">
    <citation type="submission" date="2020-07" db="EMBL/GenBank/DDBJ databases">
        <title>Huge and variable diversity of episymbiotic CPR bacteria and DPANN archaea in groundwater ecosystems.</title>
        <authorList>
            <person name="He C.Y."/>
            <person name="Keren R."/>
            <person name="Whittaker M."/>
            <person name="Farag I.F."/>
            <person name="Doudna J."/>
            <person name="Cate J.H.D."/>
            <person name="Banfield J.F."/>
        </authorList>
    </citation>
    <scope>NUCLEOTIDE SEQUENCE</scope>
    <source>
        <strain evidence="1">NC_groundwater_1296_Ag_S-0.2um_52_80</strain>
    </source>
</reference>
<dbReference type="Proteomes" id="UP000732298">
    <property type="component" value="Unassembled WGS sequence"/>
</dbReference>